<protein>
    <submittedName>
        <fullName evidence="4">Glycosyltransferase, family 2</fullName>
    </submittedName>
</protein>
<dbReference type="InterPro" id="IPR029044">
    <property type="entry name" value="Nucleotide-diphossugar_trans"/>
</dbReference>
<dbReference type="EMBL" id="LNYH01000023">
    <property type="protein sequence ID" value="KTD31353.1"/>
    <property type="molecule type" value="Genomic_DNA"/>
</dbReference>
<name>A0A0W0WG81_9GAMM</name>
<evidence type="ECO:0000313" key="5">
    <source>
        <dbReference type="Proteomes" id="UP000054761"/>
    </source>
</evidence>
<accession>A0A0W0WG81</accession>
<dbReference type="GO" id="GO:0016757">
    <property type="term" value="F:glycosyltransferase activity"/>
    <property type="evidence" value="ECO:0007669"/>
    <property type="project" value="UniProtKB-KW"/>
</dbReference>
<dbReference type="OrthoDB" id="276604at2"/>
<evidence type="ECO:0000256" key="1">
    <source>
        <dbReference type="ARBA" id="ARBA00006739"/>
    </source>
</evidence>
<evidence type="ECO:0000256" key="2">
    <source>
        <dbReference type="ARBA" id="ARBA00022676"/>
    </source>
</evidence>
<keyword evidence="5" id="KW-1185">Reference proteome</keyword>
<dbReference type="InterPro" id="IPR001173">
    <property type="entry name" value="Glyco_trans_2-like"/>
</dbReference>
<dbReference type="Proteomes" id="UP000054761">
    <property type="component" value="Unassembled WGS sequence"/>
</dbReference>
<dbReference type="AlphaFoldDB" id="A0A0W0WG81"/>
<gene>
    <name evidence="4" type="ORF">Lisr_0664</name>
</gene>
<keyword evidence="3 4" id="KW-0808">Transferase</keyword>
<dbReference type="Gene3D" id="3.90.550.10">
    <property type="entry name" value="Spore Coat Polysaccharide Biosynthesis Protein SpsA, Chain A"/>
    <property type="match status" value="1"/>
</dbReference>
<keyword evidence="2" id="KW-0328">Glycosyltransferase</keyword>
<dbReference type="CDD" id="cd06423">
    <property type="entry name" value="CESA_like"/>
    <property type="match status" value="1"/>
</dbReference>
<comment type="caution">
    <text evidence="4">The sequence shown here is derived from an EMBL/GenBank/DDBJ whole genome shotgun (WGS) entry which is preliminary data.</text>
</comment>
<sequence>MTDFIYQIIYYLMSIFASNDVMMFIFIFFPFIVLIELPFHALTLLFAIKGWLKMQYSPPSLRVNYYPIVTVVITAYNETWEELYISMQAVAEQLYPGKIETLLIIDNAVENMQTVASAHQIAKIFDSIPNRTCKVIEKKARGGHASSMNLGLKLAKGEVLIMLDADTSIDNQTVTKAAAHFRNPNVIAVSGALRVRNIRSSILTRLQSIEYMIGIQLGRFGLTELHVTNNISGAFGIFRTGFLKQIGGWLNGTAEDLDLTLRIHVYASRYPHLKIIHEPYAIAWTTVPVSLRRLLKQRLRWDGDLFYIYVRRHWRKFSSSLMSRARLFFFSWYGLYYQLVLPFVLVFYTVLLIFTIDLAKIIAVFLLVYSYYLIMSGLLYIFFLLLVSERSRQDFTLIGWLLLMPLYQLFLRFMAMFFILNEIMFKGHQETSMAPWWVIRKTK</sequence>
<comment type="similarity">
    <text evidence="1">Belongs to the glycosyltransferase 2 family.</text>
</comment>
<dbReference type="PANTHER" id="PTHR43630">
    <property type="entry name" value="POLY-BETA-1,6-N-ACETYL-D-GLUCOSAMINE SYNTHASE"/>
    <property type="match status" value="1"/>
</dbReference>
<evidence type="ECO:0000313" key="4">
    <source>
        <dbReference type="EMBL" id="KTD31353.1"/>
    </source>
</evidence>
<evidence type="ECO:0000256" key="3">
    <source>
        <dbReference type="ARBA" id="ARBA00022679"/>
    </source>
</evidence>
<dbReference type="Pfam" id="PF00535">
    <property type="entry name" value="Glycos_transf_2"/>
    <property type="match status" value="1"/>
</dbReference>
<dbReference type="PANTHER" id="PTHR43630:SF1">
    <property type="entry name" value="POLY-BETA-1,6-N-ACETYL-D-GLUCOSAMINE SYNTHASE"/>
    <property type="match status" value="1"/>
</dbReference>
<organism evidence="4 5">
    <name type="scientific">Legionella israelensis</name>
    <dbReference type="NCBI Taxonomy" id="454"/>
    <lineage>
        <taxon>Bacteria</taxon>
        <taxon>Pseudomonadati</taxon>
        <taxon>Pseudomonadota</taxon>
        <taxon>Gammaproteobacteria</taxon>
        <taxon>Legionellales</taxon>
        <taxon>Legionellaceae</taxon>
        <taxon>Legionella</taxon>
    </lineage>
</organism>
<reference evidence="4 5" key="1">
    <citation type="submission" date="2015-11" db="EMBL/GenBank/DDBJ databases">
        <title>Genomic analysis of 38 Legionella species identifies large and diverse effector repertoires.</title>
        <authorList>
            <person name="Burstein D."/>
            <person name="Amaro F."/>
            <person name="Zusman T."/>
            <person name="Lifshitz Z."/>
            <person name="Cohen O."/>
            <person name="Gilbert J.A."/>
            <person name="Pupko T."/>
            <person name="Shuman H.A."/>
            <person name="Segal G."/>
        </authorList>
    </citation>
    <scope>NUCLEOTIDE SEQUENCE [LARGE SCALE GENOMIC DNA]</scope>
    <source>
        <strain evidence="4 5">Bercovier 4</strain>
    </source>
</reference>
<dbReference type="SUPFAM" id="SSF53448">
    <property type="entry name" value="Nucleotide-diphospho-sugar transferases"/>
    <property type="match status" value="1"/>
</dbReference>
<dbReference type="STRING" id="454.Lisr_0664"/>
<dbReference type="PATRIC" id="fig|454.4.peg.710"/>
<proteinExistence type="inferred from homology"/>
<dbReference type="RefSeq" id="WP_058501041.1">
    <property type="nucleotide sequence ID" value="NZ_CAAAJA010000024.1"/>
</dbReference>